<comment type="caution">
    <text evidence="1">The sequence shown here is derived from an EMBL/GenBank/DDBJ whole genome shotgun (WGS) entry which is preliminary data.</text>
</comment>
<proteinExistence type="predicted"/>
<gene>
    <name evidence="1" type="ORF">IQ13_0664</name>
</gene>
<dbReference type="PROSITE" id="PS51257">
    <property type="entry name" value="PROKAR_LIPOPROTEIN"/>
    <property type="match status" value="1"/>
</dbReference>
<evidence type="ECO:0000313" key="1">
    <source>
        <dbReference type="EMBL" id="TWI85501.1"/>
    </source>
</evidence>
<dbReference type="Proteomes" id="UP000316167">
    <property type="component" value="Unassembled WGS sequence"/>
</dbReference>
<keyword evidence="2" id="KW-1185">Reference proteome</keyword>
<reference evidence="1 2" key="1">
    <citation type="journal article" date="2015" name="Stand. Genomic Sci.">
        <title>Genomic Encyclopedia of Bacterial and Archaeal Type Strains, Phase III: the genomes of soil and plant-associated and newly described type strains.</title>
        <authorList>
            <person name="Whitman W.B."/>
            <person name="Woyke T."/>
            <person name="Klenk H.P."/>
            <person name="Zhou Y."/>
            <person name="Lilburn T.G."/>
            <person name="Beck B.J."/>
            <person name="De Vos P."/>
            <person name="Vandamme P."/>
            <person name="Eisen J.A."/>
            <person name="Garrity G."/>
            <person name="Hugenholtz P."/>
            <person name="Kyrpides N.C."/>
        </authorList>
    </citation>
    <scope>NUCLEOTIDE SEQUENCE [LARGE SCALE GENOMIC DNA]</scope>
    <source>
        <strain evidence="1 2">CGMCC 1.7271</strain>
    </source>
</reference>
<sequence length="498" mass="56026">MYLKYISFITVVYLMLATGCRKTVDTVMPSPEPIDTTSYLQLNFAGIPSSQGGMYAILSITNENGDSIITNRKVAITTSNQQYISEKIKLEKKSYKLSKLIVVKSTDTALFATPQAQSAKAVLVNATLPLPVSITAKGTNPLTVSVLPVIQSESPILFGYTGTDFGFEAFLTLKTHLQVTVGAVVYDSLPGTLKLEAVKANGERWLREINLRQGLTNVQVPQEYASYTFSINKWNTSIQKQYTRAALNDNMLITFSSSRPAKRLMEESVFIDNAYAVTAESRSEYVYNQHNKLQTIRYYQKSLQVSGLPLTFVYQFHYSQMDAWDTVYRYDAVQALTGYTAMTRTNGEIRSIYNKSYDQQTGAAVNYGTANGDKEIRVDYLFSNNNSMLYTMKIVNGNRVEDRAQSSTGGAEAGSYAYDVFINPYHQLGYDDLYFSNISKNNLLVTSKNYAGAIPSNIPYKYEYVYDADGYPAEAYISYKGYSSQQHLFRIKKVFRYQ</sequence>
<protein>
    <submittedName>
        <fullName evidence="1">Uncharacterized protein</fullName>
    </submittedName>
</protein>
<dbReference type="AlphaFoldDB" id="A0A562SW77"/>
<accession>A0A562SW77</accession>
<dbReference type="EMBL" id="VLLE01000002">
    <property type="protein sequence ID" value="TWI85501.1"/>
    <property type="molecule type" value="Genomic_DNA"/>
</dbReference>
<name>A0A562SW77_9BACT</name>
<organism evidence="1 2">
    <name type="scientific">Lacibacter cauensis</name>
    <dbReference type="NCBI Taxonomy" id="510947"/>
    <lineage>
        <taxon>Bacteria</taxon>
        <taxon>Pseudomonadati</taxon>
        <taxon>Bacteroidota</taxon>
        <taxon>Chitinophagia</taxon>
        <taxon>Chitinophagales</taxon>
        <taxon>Chitinophagaceae</taxon>
        <taxon>Lacibacter</taxon>
    </lineage>
</organism>
<evidence type="ECO:0000313" key="2">
    <source>
        <dbReference type="Proteomes" id="UP000316167"/>
    </source>
</evidence>